<accession>A0ABP0NJH6</accession>
<protein>
    <recommendedName>
        <fullName evidence="2">LicD/FKTN/FKRP nucleotidyltransferase domain-containing protein</fullName>
    </recommendedName>
</protein>
<reference evidence="3 4" key="1">
    <citation type="submission" date="2024-02" db="EMBL/GenBank/DDBJ databases">
        <authorList>
            <person name="Chen Y."/>
            <person name="Shah S."/>
            <person name="Dougan E. K."/>
            <person name="Thang M."/>
            <person name="Chan C."/>
        </authorList>
    </citation>
    <scope>NUCLEOTIDE SEQUENCE [LARGE SCALE GENOMIC DNA]</scope>
</reference>
<evidence type="ECO:0000313" key="3">
    <source>
        <dbReference type="EMBL" id="CAK9063292.1"/>
    </source>
</evidence>
<organism evidence="3 4">
    <name type="scientific">Durusdinium trenchii</name>
    <dbReference type="NCBI Taxonomy" id="1381693"/>
    <lineage>
        <taxon>Eukaryota</taxon>
        <taxon>Sar</taxon>
        <taxon>Alveolata</taxon>
        <taxon>Dinophyceae</taxon>
        <taxon>Suessiales</taxon>
        <taxon>Symbiodiniaceae</taxon>
        <taxon>Durusdinium</taxon>
    </lineage>
</organism>
<dbReference type="InterPro" id="IPR007074">
    <property type="entry name" value="LicD/FKTN/FKRP_NTP_transf"/>
</dbReference>
<feature type="chain" id="PRO_5046533554" description="LicD/FKTN/FKRP nucleotidyltransferase domain-containing protein" evidence="1">
    <location>
        <begin position="21"/>
        <end position="651"/>
    </location>
</feature>
<dbReference type="Proteomes" id="UP001642484">
    <property type="component" value="Unassembled WGS sequence"/>
</dbReference>
<evidence type="ECO:0000259" key="2">
    <source>
        <dbReference type="Pfam" id="PF04991"/>
    </source>
</evidence>
<keyword evidence="4" id="KW-1185">Reference proteome</keyword>
<evidence type="ECO:0000256" key="1">
    <source>
        <dbReference type="SAM" id="SignalP"/>
    </source>
</evidence>
<proteinExistence type="predicted"/>
<dbReference type="EMBL" id="CAXAMN010021773">
    <property type="protein sequence ID" value="CAK9063292.1"/>
    <property type="molecule type" value="Genomic_DNA"/>
</dbReference>
<dbReference type="PANTHER" id="PTHR13627">
    <property type="entry name" value="FUKUTIN RELATED PROTEIN"/>
    <property type="match status" value="1"/>
</dbReference>
<keyword evidence="1" id="KW-0732">Signal</keyword>
<evidence type="ECO:0000313" key="4">
    <source>
        <dbReference type="Proteomes" id="UP001642484"/>
    </source>
</evidence>
<dbReference type="PANTHER" id="PTHR13627:SF31">
    <property type="entry name" value="RIBITOL 5-PHOSPHATE TRANSFERASE FKRP"/>
    <property type="match status" value="1"/>
</dbReference>
<sequence>MVMCCRFLLTVWLLQRHGLAADAQPEEESCFQIVPTGGGGASSVFLKNFPQRVSRWLADGAVPRQAGYELEEMVDLFSNADVVFPESISPACAAQLLSVILAPPGQQRLRPRSCLFLEPDSCAVPWHLFVHPWEYLVRSPWPLYELVALWSSTRPNSEFFSEADVECDADARRSLEETPWSLLEASSSMVLPSTRYLASFLLEKANLNEWPFRYDFCGQLLWALLLTVLSLAQEKPLISPGYSIRMHHIYVTDLFRKHPENFMEILASAPGKVLQRLPLVVEKERRIRPEIMSAQILGNSSSSLTADTLAPFTPVSSFEAQHLEQTLRVAHDFLTTLGTAYILIAGTLLGAVRHLGRIPWDDDVDLCVDAANEVQLLTLAVHAEAQRLQLPVATPLSLPGRRALALLESQRHRLEVQSSRSLVFRVTGDQEAIVDIWLCYFWAFGRHLSDEVKLMSRWYGPSIPRRLIEPRQKVPFGALALWAPAEPLEVTRLYFLHQQSSGAADVLKFCRGRKVHSIGAEFDLEVPCDTLAGGGAHLASPWAALSDAEKTEIWEVLQEVQERLPGLTPAAVDESVELRRSSVPGGHARYRVRWEGINDQLGPMNCTALLWRGDDPHHDLLLPGMWTELPLRSLLCGAAGEEARFVWEDLR</sequence>
<feature type="signal peptide" evidence="1">
    <location>
        <begin position="1"/>
        <end position="20"/>
    </location>
</feature>
<gene>
    <name evidence="3" type="ORF">CCMP2556_LOCUS31115</name>
</gene>
<dbReference type="InterPro" id="IPR052613">
    <property type="entry name" value="LicD_transferase"/>
</dbReference>
<dbReference type="Pfam" id="PF04991">
    <property type="entry name" value="LicD"/>
    <property type="match status" value="1"/>
</dbReference>
<feature type="domain" description="LicD/FKTN/FKRP nucleotidyltransferase" evidence="2">
    <location>
        <begin position="340"/>
        <end position="368"/>
    </location>
</feature>
<comment type="caution">
    <text evidence="3">The sequence shown here is derived from an EMBL/GenBank/DDBJ whole genome shotgun (WGS) entry which is preliminary data.</text>
</comment>
<name>A0ABP0NJH6_9DINO</name>